<accession>A0ABT9G1S9</accession>
<dbReference type="Proteomes" id="UP001235760">
    <property type="component" value="Unassembled WGS sequence"/>
</dbReference>
<reference evidence="2 3" key="1">
    <citation type="submission" date="2023-08" db="EMBL/GenBank/DDBJ databases">
        <authorList>
            <person name="Roldan D.M."/>
            <person name="Menes R.J."/>
        </authorList>
    </citation>
    <scope>NUCLEOTIDE SEQUENCE [LARGE SCALE GENOMIC DNA]</scope>
    <source>
        <strain evidence="2 3">CCM 2812</strain>
    </source>
</reference>
<evidence type="ECO:0000313" key="2">
    <source>
        <dbReference type="EMBL" id="MDP4300375.1"/>
    </source>
</evidence>
<protein>
    <recommendedName>
        <fullName evidence="4">HTH iclR-type domain-containing protein</fullName>
    </recommendedName>
</protein>
<organism evidence="2 3">
    <name type="scientific">Leptothrix discophora</name>
    <dbReference type="NCBI Taxonomy" id="89"/>
    <lineage>
        <taxon>Bacteria</taxon>
        <taxon>Pseudomonadati</taxon>
        <taxon>Pseudomonadota</taxon>
        <taxon>Betaproteobacteria</taxon>
        <taxon>Burkholderiales</taxon>
        <taxon>Sphaerotilaceae</taxon>
        <taxon>Leptothrix</taxon>
    </lineage>
</organism>
<proteinExistence type="predicted"/>
<keyword evidence="3" id="KW-1185">Reference proteome</keyword>
<sequence length="200" mass="21274">MSTTTATAPPPYMPHPGGVAYATCAFFLANPEEALTIEDVAEKFKASKSSISGSLANAVQAGLLTYTVGPLGVRLYEAGPALSTMLESHPAARQAPPPRVTPQKAKGPRRKLPHLDLSTVVIGSGTPCPPARRGGRLTGSRYDETLAQLDVGQHFLVDGMHKGALAKAVTAYRRRNADRTLVVRRLHDDPAGRCGVWRIA</sequence>
<evidence type="ECO:0000313" key="3">
    <source>
        <dbReference type="Proteomes" id="UP001235760"/>
    </source>
</evidence>
<comment type="caution">
    <text evidence="2">The sequence shown here is derived from an EMBL/GenBank/DDBJ whole genome shotgun (WGS) entry which is preliminary data.</text>
</comment>
<name>A0ABT9G1S9_LEPDI</name>
<gene>
    <name evidence="2" type="ORF">Q8X39_06970</name>
</gene>
<feature type="region of interest" description="Disordered" evidence="1">
    <location>
        <begin position="87"/>
        <end position="110"/>
    </location>
</feature>
<dbReference type="RefSeq" id="WP_305748936.1">
    <property type="nucleotide sequence ID" value="NZ_JAUZEE010000003.1"/>
</dbReference>
<evidence type="ECO:0008006" key="4">
    <source>
        <dbReference type="Google" id="ProtNLM"/>
    </source>
</evidence>
<dbReference type="EMBL" id="JAUZEE010000003">
    <property type="protein sequence ID" value="MDP4300375.1"/>
    <property type="molecule type" value="Genomic_DNA"/>
</dbReference>
<evidence type="ECO:0000256" key="1">
    <source>
        <dbReference type="SAM" id="MobiDB-lite"/>
    </source>
</evidence>